<protein>
    <submittedName>
        <fullName evidence="4">Uncharacterized protein</fullName>
    </submittedName>
</protein>
<reference evidence="4" key="1">
    <citation type="submission" date="2021-02" db="EMBL/GenBank/DDBJ databases">
        <authorList>
            <person name="Nowell W R."/>
        </authorList>
    </citation>
    <scope>NUCLEOTIDE SEQUENCE</scope>
</reference>
<keyword evidence="1" id="KW-0472">Membrane</keyword>
<evidence type="ECO:0000313" key="4">
    <source>
        <dbReference type="EMBL" id="CAF0969060.1"/>
    </source>
</evidence>
<evidence type="ECO:0000313" key="5">
    <source>
        <dbReference type="Proteomes" id="UP000663870"/>
    </source>
</evidence>
<dbReference type="AlphaFoldDB" id="A0A814EK45"/>
<organism evidence="4 5">
    <name type="scientific">Rotaria sordida</name>
    <dbReference type="NCBI Taxonomy" id="392033"/>
    <lineage>
        <taxon>Eukaryota</taxon>
        <taxon>Metazoa</taxon>
        <taxon>Spiralia</taxon>
        <taxon>Gnathifera</taxon>
        <taxon>Rotifera</taxon>
        <taxon>Eurotatoria</taxon>
        <taxon>Bdelloidea</taxon>
        <taxon>Philodinida</taxon>
        <taxon>Philodinidae</taxon>
        <taxon>Rotaria</taxon>
    </lineage>
</organism>
<keyword evidence="2" id="KW-0732">Signal</keyword>
<dbReference type="EMBL" id="CAJNOH010000191">
    <property type="protein sequence ID" value="CAF0936760.1"/>
    <property type="molecule type" value="Genomic_DNA"/>
</dbReference>
<keyword evidence="1" id="KW-0812">Transmembrane</keyword>
<comment type="caution">
    <text evidence="4">The sequence shown here is derived from an EMBL/GenBank/DDBJ whole genome shotgun (WGS) entry which is preliminary data.</text>
</comment>
<keyword evidence="1" id="KW-1133">Transmembrane helix</keyword>
<sequence>MCIMIKTKVFLVCLLIVTIIEHSNGAFQCYKCNDCGSTWNPNKAVMVFTEGGNNYCTKRVVGTSVTKDFSATCTTGSGLHCCQNELCNSSNPQYHINFGLLLLLSMLGLIMQKFN</sequence>
<accession>A0A814EK45</accession>
<dbReference type="Proteomes" id="UP000663870">
    <property type="component" value="Unassembled WGS sequence"/>
</dbReference>
<dbReference type="Proteomes" id="UP000663854">
    <property type="component" value="Unassembled WGS sequence"/>
</dbReference>
<feature type="transmembrane region" description="Helical" evidence="1">
    <location>
        <begin position="94"/>
        <end position="111"/>
    </location>
</feature>
<feature type="chain" id="PRO_5044131892" evidence="2">
    <location>
        <begin position="26"/>
        <end position="115"/>
    </location>
</feature>
<proteinExistence type="predicted"/>
<evidence type="ECO:0000313" key="3">
    <source>
        <dbReference type="EMBL" id="CAF0936760.1"/>
    </source>
</evidence>
<evidence type="ECO:0000256" key="2">
    <source>
        <dbReference type="SAM" id="SignalP"/>
    </source>
</evidence>
<gene>
    <name evidence="4" type="ORF">JXQ802_LOCUS12566</name>
    <name evidence="3" type="ORF">PYM288_LOCUS11357</name>
</gene>
<evidence type="ECO:0000256" key="1">
    <source>
        <dbReference type="SAM" id="Phobius"/>
    </source>
</evidence>
<feature type="signal peptide" evidence="2">
    <location>
        <begin position="1"/>
        <end position="25"/>
    </location>
</feature>
<keyword evidence="5" id="KW-1185">Reference proteome</keyword>
<dbReference type="EMBL" id="CAJNOL010000260">
    <property type="protein sequence ID" value="CAF0969060.1"/>
    <property type="molecule type" value="Genomic_DNA"/>
</dbReference>
<name>A0A814EK45_9BILA</name>